<reference evidence="2" key="1">
    <citation type="submission" date="2016-10" db="EMBL/GenBank/DDBJ databases">
        <authorList>
            <person name="Varghese N."/>
            <person name="Submissions S."/>
        </authorList>
    </citation>
    <scope>NUCLEOTIDE SEQUENCE [LARGE SCALE GENOMIC DNA]</scope>
    <source>
        <strain evidence="2">DSM 25157</strain>
    </source>
</reference>
<name>A0A1H4BET0_9BURK</name>
<accession>A0A1H4BET0</accession>
<keyword evidence="2" id="KW-1185">Reference proteome</keyword>
<sequence>MEPQRIAAIQGRPLDAVGSDTQRCWLSLLDMPRRPIPKAQWTITRSAKRPMPAFTPACRIFLLLR</sequence>
<evidence type="ECO:0000313" key="1">
    <source>
        <dbReference type="EMBL" id="SEA46607.1"/>
    </source>
</evidence>
<dbReference type="AlphaFoldDB" id="A0A1H4BET0"/>
<dbReference type="STRING" id="592050.SAMN05421875_11429"/>
<dbReference type="Proteomes" id="UP000199002">
    <property type="component" value="Unassembled WGS sequence"/>
</dbReference>
<proteinExistence type="predicted"/>
<protein>
    <submittedName>
        <fullName evidence="1">Uncharacterized protein</fullName>
    </submittedName>
</protein>
<organism evidence="1 2">
    <name type="scientific">Acidovorax soli</name>
    <dbReference type="NCBI Taxonomy" id="592050"/>
    <lineage>
        <taxon>Bacteria</taxon>
        <taxon>Pseudomonadati</taxon>
        <taxon>Pseudomonadota</taxon>
        <taxon>Betaproteobacteria</taxon>
        <taxon>Burkholderiales</taxon>
        <taxon>Comamonadaceae</taxon>
        <taxon>Acidovorax</taxon>
    </lineage>
</organism>
<evidence type="ECO:0000313" key="2">
    <source>
        <dbReference type="Proteomes" id="UP000199002"/>
    </source>
</evidence>
<gene>
    <name evidence="1" type="ORF">SAMN05421875_11429</name>
</gene>
<dbReference type="EMBL" id="FNQJ01000014">
    <property type="protein sequence ID" value="SEA46607.1"/>
    <property type="molecule type" value="Genomic_DNA"/>
</dbReference>